<dbReference type="CDD" id="cd19049">
    <property type="entry name" value="LGIC_TM_anion"/>
    <property type="match status" value="1"/>
</dbReference>
<evidence type="ECO:0000256" key="11">
    <source>
        <dbReference type="RuleBase" id="RU000687"/>
    </source>
</evidence>
<dbReference type="InterPro" id="IPR006028">
    <property type="entry name" value="GABAA/Glycine_rcpt"/>
</dbReference>
<dbReference type="InterPro" id="IPR038050">
    <property type="entry name" value="Neuro_actylchol_rec"/>
</dbReference>
<feature type="transmembrane region" description="Helical" evidence="11">
    <location>
        <begin position="278"/>
        <end position="297"/>
    </location>
</feature>
<feature type="chain" id="PRO_5042664366" evidence="11">
    <location>
        <begin position="24"/>
        <end position="419"/>
    </location>
</feature>
<dbReference type="InterPro" id="IPR006202">
    <property type="entry name" value="Neur_chan_lig-bd"/>
</dbReference>
<evidence type="ECO:0000256" key="5">
    <source>
        <dbReference type="ARBA" id="ARBA00022692"/>
    </source>
</evidence>
<evidence type="ECO:0000256" key="9">
    <source>
        <dbReference type="ARBA" id="ARBA00023136"/>
    </source>
</evidence>
<evidence type="ECO:0000256" key="7">
    <source>
        <dbReference type="ARBA" id="ARBA00022989"/>
    </source>
</evidence>
<feature type="transmembrane region" description="Helical" evidence="11">
    <location>
        <begin position="309"/>
        <end position="329"/>
    </location>
</feature>
<evidence type="ECO:0000256" key="3">
    <source>
        <dbReference type="ARBA" id="ARBA00022448"/>
    </source>
</evidence>
<evidence type="ECO:0000259" key="13">
    <source>
        <dbReference type="Pfam" id="PF02932"/>
    </source>
</evidence>
<evidence type="ECO:0000256" key="10">
    <source>
        <dbReference type="ARBA" id="ARBA00023303"/>
    </source>
</evidence>
<feature type="transmembrane region" description="Helical" evidence="11">
    <location>
        <begin position="243"/>
        <end position="266"/>
    </location>
</feature>
<keyword evidence="4" id="KW-1003">Cell membrane</keyword>
<evidence type="ECO:0000256" key="1">
    <source>
        <dbReference type="ARBA" id="ARBA00004141"/>
    </source>
</evidence>
<evidence type="ECO:0000256" key="6">
    <source>
        <dbReference type="ARBA" id="ARBA00022729"/>
    </source>
</evidence>
<reference evidence="14 15" key="1">
    <citation type="submission" date="2024-01" db="EMBL/GenBank/DDBJ databases">
        <title>The genome of the rayed Mediterranean limpet Patella caerulea (Linnaeus, 1758).</title>
        <authorList>
            <person name="Anh-Thu Weber A."/>
            <person name="Halstead-Nussloch G."/>
        </authorList>
    </citation>
    <scope>NUCLEOTIDE SEQUENCE [LARGE SCALE GENOMIC DNA]</scope>
    <source>
        <strain evidence="14">AATW-2023a</strain>
        <tissue evidence="14">Whole specimen</tissue>
    </source>
</reference>
<sequence>MRMALIPMLVNLTLVTLGDITLAQKRQAIINAILHNNKTYDPRIPPDFENDYPTKVTVQIYVLSFDSVNEAAMEYSMSIFLRTNWTDSRLSWSDNSKLLKRLEIDTKLMPDVWMPDIYFINEKFANIHDVTVPNRLLHIYRNGSIQSSIRISMSASCDMFLQRYPHDQQICSLRIGSYSYSSENVVYEWHSTPIIMRNGLTLPRFTVKSEGVRNNCEHNFNDNNMIVGEYTCIQIDFTLTRLFGYYIAQVYIPSVLIVILSWVSFWIDIDAIPARVSLGLLTVLTMTTQSTGARSALPRVSYIKAIDVWMSMCLVFVFAALLEFAYVNVQARVEKRRRESVLHSSSSGRTLEGFDRNGDPISLETKEITMSANKRFLYLRDKLRRQRARMADKISRVAFPIVFVAFNAIYWLIYTFYVT</sequence>
<organism evidence="14 15">
    <name type="scientific">Patella caerulea</name>
    <name type="common">Rayed Mediterranean limpet</name>
    <dbReference type="NCBI Taxonomy" id="87958"/>
    <lineage>
        <taxon>Eukaryota</taxon>
        <taxon>Metazoa</taxon>
        <taxon>Spiralia</taxon>
        <taxon>Lophotrochozoa</taxon>
        <taxon>Mollusca</taxon>
        <taxon>Gastropoda</taxon>
        <taxon>Patellogastropoda</taxon>
        <taxon>Patelloidea</taxon>
        <taxon>Patellidae</taxon>
        <taxon>Patella</taxon>
    </lineage>
</organism>
<evidence type="ECO:0000313" key="14">
    <source>
        <dbReference type="EMBL" id="KAK6185563.1"/>
    </source>
</evidence>
<dbReference type="InterPro" id="IPR036734">
    <property type="entry name" value="Neur_chan_lig-bd_sf"/>
</dbReference>
<dbReference type="SUPFAM" id="SSF90112">
    <property type="entry name" value="Neurotransmitter-gated ion-channel transmembrane pore"/>
    <property type="match status" value="1"/>
</dbReference>
<name>A0AAN8PVI8_PATCE</name>
<dbReference type="PANTHER" id="PTHR18945">
    <property type="entry name" value="NEUROTRANSMITTER GATED ION CHANNEL"/>
    <property type="match status" value="1"/>
</dbReference>
<dbReference type="Gene3D" id="1.20.58.390">
    <property type="entry name" value="Neurotransmitter-gated ion-channel transmembrane domain"/>
    <property type="match status" value="1"/>
</dbReference>
<evidence type="ECO:0000256" key="8">
    <source>
        <dbReference type="ARBA" id="ARBA00023065"/>
    </source>
</evidence>
<dbReference type="GO" id="GO:0005230">
    <property type="term" value="F:extracellular ligand-gated monoatomic ion channel activity"/>
    <property type="evidence" value="ECO:0007669"/>
    <property type="project" value="InterPro"/>
</dbReference>
<dbReference type="Pfam" id="PF02931">
    <property type="entry name" value="Neur_chan_LBD"/>
    <property type="match status" value="1"/>
</dbReference>
<accession>A0AAN8PVI8</accession>
<dbReference type="Pfam" id="PF02932">
    <property type="entry name" value="Neur_chan_memb"/>
    <property type="match status" value="1"/>
</dbReference>
<dbReference type="PRINTS" id="PR00252">
    <property type="entry name" value="NRIONCHANNEL"/>
</dbReference>
<keyword evidence="3 11" id="KW-0813">Transport</keyword>
<gene>
    <name evidence="14" type="ORF">SNE40_007769</name>
</gene>
<evidence type="ECO:0000256" key="4">
    <source>
        <dbReference type="ARBA" id="ARBA00022475"/>
    </source>
</evidence>
<dbReference type="InterPro" id="IPR006029">
    <property type="entry name" value="Neurotrans-gated_channel_TM"/>
</dbReference>
<keyword evidence="10 11" id="KW-0407">Ion channel</keyword>
<dbReference type="Gene3D" id="2.70.170.10">
    <property type="entry name" value="Neurotransmitter-gated ion-channel ligand-binding domain"/>
    <property type="match status" value="1"/>
</dbReference>
<feature type="domain" description="Neurotransmitter-gated ion-channel transmembrane" evidence="13">
    <location>
        <begin position="250"/>
        <end position="338"/>
    </location>
</feature>
<keyword evidence="15" id="KW-1185">Reference proteome</keyword>
<keyword evidence="9 11" id="KW-0472">Membrane</keyword>
<keyword evidence="7 11" id="KW-1133">Transmembrane helix</keyword>
<dbReference type="GO" id="GO:0005886">
    <property type="term" value="C:plasma membrane"/>
    <property type="evidence" value="ECO:0007669"/>
    <property type="project" value="UniProtKB-SubCell"/>
</dbReference>
<comment type="subcellular location">
    <subcellularLocation>
        <location evidence="2">Cell membrane</location>
    </subcellularLocation>
    <subcellularLocation>
        <location evidence="1">Membrane</location>
        <topology evidence="1">Multi-pass membrane protein</topology>
    </subcellularLocation>
</comment>
<feature type="transmembrane region" description="Helical" evidence="11">
    <location>
        <begin position="397"/>
        <end position="417"/>
    </location>
</feature>
<dbReference type="PROSITE" id="PS00236">
    <property type="entry name" value="NEUROTR_ION_CHANNEL"/>
    <property type="match status" value="1"/>
</dbReference>
<keyword evidence="8 11" id="KW-0406">Ion transport</keyword>
<evidence type="ECO:0000313" key="15">
    <source>
        <dbReference type="Proteomes" id="UP001347796"/>
    </source>
</evidence>
<dbReference type="AlphaFoldDB" id="A0AAN8PVI8"/>
<dbReference type="GO" id="GO:0004888">
    <property type="term" value="F:transmembrane signaling receptor activity"/>
    <property type="evidence" value="ECO:0007669"/>
    <property type="project" value="InterPro"/>
</dbReference>
<comment type="similarity">
    <text evidence="11">Belongs to the ligand-gated ion channel (TC 1.A.9) family.</text>
</comment>
<dbReference type="InterPro" id="IPR006201">
    <property type="entry name" value="Neur_channel"/>
</dbReference>
<dbReference type="PRINTS" id="PR00253">
    <property type="entry name" value="GABAARECEPTR"/>
</dbReference>
<evidence type="ECO:0000256" key="2">
    <source>
        <dbReference type="ARBA" id="ARBA00004236"/>
    </source>
</evidence>
<protein>
    <submittedName>
        <fullName evidence="14">Uncharacterized protein</fullName>
    </submittedName>
</protein>
<dbReference type="InterPro" id="IPR036719">
    <property type="entry name" value="Neuro-gated_channel_TM_sf"/>
</dbReference>
<keyword evidence="6 11" id="KW-0732">Signal</keyword>
<dbReference type="EMBL" id="JAZGQO010000006">
    <property type="protein sequence ID" value="KAK6185563.1"/>
    <property type="molecule type" value="Genomic_DNA"/>
</dbReference>
<proteinExistence type="inferred from homology"/>
<dbReference type="NCBIfam" id="TIGR00860">
    <property type="entry name" value="LIC"/>
    <property type="match status" value="1"/>
</dbReference>
<feature type="signal peptide" evidence="11">
    <location>
        <begin position="1"/>
        <end position="23"/>
    </location>
</feature>
<keyword evidence="5 11" id="KW-0812">Transmembrane</keyword>
<dbReference type="SUPFAM" id="SSF63712">
    <property type="entry name" value="Nicotinic receptor ligand binding domain-like"/>
    <property type="match status" value="1"/>
</dbReference>
<dbReference type="InterPro" id="IPR018000">
    <property type="entry name" value="Neurotransmitter_ion_chnl_CS"/>
</dbReference>
<comment type="caution">
    <text evidence="14">The sequence shown here is derived from an EMBL/GenBank/DDBJ whole genome shotgun (WGS) entry which is preliminary data.</text>
</comment>
<dbReference type="Proteomes" id="UP001347796">
    <property type="component" value="Unassembled WGS sequence"/>
</dbReference>
<feature type="domain" description="Neurotransmitter-gated ion-channel ligand-binding" evidence="12">
    <location>
        <begin position="29"/>
        <end position="242"/>
    </location>
</feature>
<evidence type="ECO:0000259" key="12">
    <source>
        <dbReference type="Pfam" id="PF02931"/>
    </source>
</evidence>